<accession>A0A839EP83</accession>
<keyword evidence="2" id="KW-1185">Reference proteome</keyword>
<dbReference type="EMBL" id="JACGXN010000009">
    <property type="protein sequence ID" value="MBA8880699.1"/>
    <property type="molecule type" value="Genomic_DNA"/>
</dbReference>
<comment type="caution">
    <text evidence="1">The sequence shown here is derived from an EMBL/GenBank/DDBJ whole genome shotgun (WGS) entry which is preliminary data.</text>
</comment>
<evidence type="ECO:0000313" key="1">
    <source>
        <dbReference type="EMBL" id="MBA8880699.1"/>
    </source>
</evidence>
<organism evidence="1 2">
    <name type="scientific">Phyllobacterium myrsinacearum</name>
    <dbReference type="NCBI Taxonomy" id="28101"/>
    <lineage>
        <taxon>Bacteria</taxon>
        <taxon>Pseudomonadati</taxon>
        <taxon>Pseudomonadota</taxon>
        <taxon>Alphaproteobacteria</taxon>
        <taxon>Hyphomicrobiales</taxon>
        <taxon>Phyllobacteriaceae</taxon>
        <taxon>Phyllobacterium</taxon>
    </lineage>
</organism>
<gene>
    <name evidence="1" type="ORF">FHW16_004424</name>
</gene>
<proteinExistence type="predicted"/>
<dbReference type="AlphaFoldDB" id="A0A839EP83"/>
<sequence>MATGKCPKCERALSNIKVQPVNLVYGPKHLRGGAFVCPHCNTVINVSLDPALVADALRRSSRR</sequence>
<dbReference type="Proteomes" id="UP000549052">
    <property type="component" value="Unassembled WGS sequence"/>
</dbReference>
<reference evidence="1 2" key="1">
    <citation type="submission" date="2020-07" db="EMBL/GenBank/DDBJ databases">
        <title>Genomic Encyclopedia of Type Strains, Phase IV (KMG-V): Genome sequencing to study the core and pangenomes of soil and plant-associated prokaryotes.</title>
        <authorList>
            <person name="Whitman W."/>
        </authorList>
    </citation>
    <scope>NUCLEOTIDE SEQUENCE [LARGE SCALE GENOMIC DNA]</scope>
    <source>
        <strain evidence="1 2">AN3</strain>
    </source>
</reference>
<name>A0A839EP83_9HYPH</name>
<protein>
    <submittedName>
        <fullName evidence="1">Uncharacterized protein</fullName>
    </submittedName>
</protein>
<evidence type="ECO:0000313" key="2">
    <source>
        <dbReference type="Proteomes" id="UP000549052"/>
    </source>
</evidence>